<dbReference type="OrthoDB" id="694371at2759"/>
<dbReference type="PANTHER" id="PTHR34835:SF69">
    <property type="entry name" value="UBIQUITIN-LIKE PROTEASE FAMILY PROFILE DOMAIN-CONTAINING PROTEIN"/>
    <property type="match status" value="1"/>
</dbReference>
<organism evidence="1 2">
    <name type="scientific">Eragrostis curvula</name>
    <name type="common">weeping love grass</name>
    <dbReference type="NCBI Taxonomy" id="38414"/>
    <lineage>
        <taxon>Eukaryota</taxon>
        <taxon>Viridiplantae</taxon>
        <taxon>Streptophyta</taxon>
        <taxon>Embryophyta</taxon>
        <taxon>Tracheophyta</taxon>
        <taxon>Spermatophyta</taxon>
        <taxon>Magnoliopsida</taxon>
        <taxon>Liliopsida</taxon>
        <taxon>Poales</taxon>
        <taxon>Poaceae</taxon>
        <taxon>PACMAD clade</taxon>
        <taxon>Chloridoideae</taxon>
        <taxon>Eragrostideae</taxon>
        <taxon>Eragrostidinae</taxon>
        <taxon>Eragrostis</taxon>
    </lineage>
</organism>
<dbReference type="PANTHER" id="PTHR34835">
    <property type="entry name" value="OS07G0283600 PROTEIN-RELATED"/>
    <property type="match status" value="1"/>
</dbReference>
<sequence>MGHAKANVGRLMDSQPESQAVISRCAVWSVHDVISRFDERKRQYVKEIGFGGLLQLPPLKNLNRKFTVWLMRNVDEVSQCILIGEGKRVPFCKEYVGKIFGIPCVGKRVIDRRNARKERKVSLLKTFPGIDVKEQRSIKVIQEILDRVMSKMEEDTFKVAFVVFVMSCLLAPCMKHDYATAEYWDALTDPDEIKLYDWGSYVIQRLVEAVGKLKADILRKVRVSNVTGCSLFLQVIYLDSMDLGIWNTSHNIQPRIRSFSSDKIRYMTDADSNIYDNGRSDFVYGMSQLRSPKEVSYSWASELRRVDVAEHKDEKSPMWNAAVLMTRKLCIPTEVAGPMYLALAEYRRRVNHSAEHLKSMPLKMEAAQTSVVDYV</sequence>
<feature type="non-terminal residue" evidence="1">
    <location>
        <position position="1"/>
    </location>
</feature>
<evidence type="ECO:0000313" key="2">
    <source>
        <dbReference type="Proteomes" id="UP000324897"/>
    </source>
</evidence>
<gene>
    <name evidence="1" type="ORF">EJB05_26344</name>
</gene>
<protein>
    <recommendedName>
        <fullName evidence="3">Aminotransferase-like plant mobile domain-containing protein</fullName>
    </recommendedName>
</protein>
<dbReference type="Gramene" id="TVU23953">
    <property type="protein sequence ID" value="TVU23953"/>
    <property type="gene ID" value="EJB05_26344"/>
</dbReference>
<name>A0A5J9UJJ4_9POAL</name>
<evidence type="ECO:0008006" key="3">
    <source>
        <dbReference type="Google" id="ProtNLM"/>
    </source>
</evidence>
<feature type="non-terminal residue" evidence="1">
    <location>
        <position position="375"/>
    </location>
</feature>
<accession>A0A5J9UJJ4</accession>
<reference evidence="1 2" key="1">
    <citation type="journal article" date="2019" name="Sci. Rep.">
        <title>A high-quality genome of Eragrostis curvula grass provides insights into Poaceae evolution and supports new strategies to enhance forage quality.</title>
        <authorList>
            <person name="Carballo J."/>
            <person name="Santos B.A.C.M."/>
            <person name="Zappacosta D."/>
            <person name="Garbus I."/>
            <person name="Selva J.P."/>
            <person name="Gallo C.A."/>
            <person name="Diaz A."/>
            <person name="Albertini E."/>
            <person name="Caccamo M."/>
            <person name="Echenique V."/>
        </authorList>
    </citation>
    <scope>NUCLEOTIDE SEQUENCE [LARGE SCALE GENOMIC DNA]</scope>
    <source>
        <strain evidence="2">cv. Victoria</strain>
        <tissue evidence="1">Leaf</tissue>
    </source>
</reference>
<evidence type="ECO:0000313" key="1">
    <source>
        <dbReference type="EMBL" id="TVU23953.1"/>
    </source>
</evidence>
<keyword evidence="2" id="KW-1185">Reference proteome</keyword>
<dbReference type="AlphaFoldDB" id="A0A5J9UJJ4"/>
<comment type="caution">
    <text evidence="1">The sequence shown here is derived from an EMBL/GenBank/DDBJ whole genome shotgun (WGS) entry which is preliminary data.</text>
</comment>
<dbReference type="Proteomes" id="UP000324897">
    <property type="component" value="Chromosome 2"/>
</dbReference>
<dbReference type="EMBL" id="RWGY01000013">
    <property type="protein sequence ID" value="TVU23953.1"/>
    <property type="molecule type" value="Genomic_DNA"/>
</dbReference>
<proteinExistence type="predicted"/>